<reference evidence="2" key="1">
    <citation type="journal article" date="2020" name="Stud. Mycol.">
        <title>101 Dothideomycetes genomes: a test case for predicting lifestyles and emergence of pathogens.</title>
        <authorList>
            <person name="Haridas S."/>
            <person name="Albert R."/>
            <person name="Binder M."/>
            <person name="Bloem J."/>
            <person name="Labutti K."/>
            <person name="Salamov A."/>
            <person name="Andreopoulos B."/>
            <person name="Baker S."/>
            <person name="Barry K."/>
            <person name="Bills G."/>
            <person name="Bluhm B."/>
            <person name="Cannon C."/>
            <person name="Castanera R."/>
            <person name="Culley D."/>
            <person name="Daum C."/>
            <person name="Ezra D."/>
            <person name="Gonzalez J."/>
            <person name="Henrissat B."/>
            <person name="Kuo A."/>
            <person name="Liang C."/>
            <person name="Lipzen A."/>
            <person name="Lutzoni F."/>
            <person name="Magnuson J."/>
            <person name="Mondo S."/>
            <person name="Nolan M."/>
            <person name="Ohm R."/>
            <person name="Pangilinan J."/>
            <person name="Park H.-J."/>
            <person name="Ramirez L."/>
            <person name="Alfaro M."/>
            <person name="Sun H."/>
            <person name="Tritt A."/>
            <person name="Yoshinaga Y."/>
            <person name="Zwiers L.-H."/>
            <person name="Turgeon B."/>
            <person name="Goodwin S."/>
            <person name="Spatafora J."/>
            <person name="Crous P."/>
            <person name="Grigoriev I."/>
        </authorList>
    </citation>
    <scope>NUCLEOTIDE SEQUENCE</scope>
    <source>
        <strain evidence="2">SCOH1-5</strain>
    </source>
</reference>
<feature type="transmembrane region" description="Helical" evidence="1">
    <location>
        <begin position="138"/>
        <end position="157"/>
    </location>
</feature>
<accession>A0A6A6FBT9</accession>
<keyword evidence="3" id="KW-1185">Reference proteome</keyword>
<evidence type="ECO:0000313" key="3">
    <source>
        <dbReference type="Proteomes" id="UP000799539"/>
    </source>
</evidence>
<dbReference type="Proteomes" id="UP000799539">
    <property type="component" value="Unassembled WGS sequence"/>
</dbReference>
<keyword evidence="1" id="KW-0472">Membrane</keyword>
<sequence length="174" mass="19911">MANTTRDRPLPLILKAAEMAGQAIEPMARKDENVAAAQWLCSSLDGTIVDLEKLLQRFQGQVTKDLSLRLEGLSHKAGDQLTKLVHETSDEADAFNVELTTRMPQDIKRMDNTLDSMFRARRKNFKLLINVSSKVIEWFLLGIMWSIWLIVVVVNSLKKAVLALFRILKWLTWF</sequence>
<dbReference type="AlphaFoldDB" id="A0A6A6FBT9"/>
<dbReference type="PANTHER" id="PTHR38426">
    <property type="entry name" value="MAINTENANCE OF TELOMERE CAPPING PROTEIN 4"/>
    <property type="match status" value="1"/>
</dbReference>
<dbReference type="PANTHER" id="PTHR38426:SF1">
    <property type="entry name" value="MAINTENANCE OF TELOMERE CAPPING PROTEIN 4"/>
    <property type="match status" value="1"/>
</dbReference>
<dbReference type="OrthoDB" id="5402622at2759"/>
<keyword evidence="1" id="KW-1133">Transmembrane helix</keyword>
<organism evidence="2 3">
    <name type="scientific">Cercospora zeae-maydis SCOH1-5</name>
    <dbReference type="NCBI Taxonomy" id="717836"/>
    <lineage>
        <taxon>Eukaryota</taxon>
        <taxon>Fungi</taxon>
        <taxon>Dikarya</taxon>
        <taxon>Ascomycota</taxon>
        <taxon>Pezizomycotina</taxon>
        <taxon>Dothideomycetes</taxon>
        <taxon>Dothideomycetidae</taxon>
        <taxon>Mycosphaerellales</taxon>
        <taxon>Mycosphaerellaceae</taxon>
        <taxon>Cercospora</taxon>
    </lineage>
</organism>
<name>A0A6A6FBT9_9PEZI</name>
<dbReference type="InterPro" id="IPR038769">
    <property type="entry name" value="MTC4"/>
</dbReference>
<proteinExistence type="predicted"/>
<gene>
    <name evidence="2" type="ORF">CERZMDRAFT_91074</name>
</gene>
<keyword evidence="1" id="KW-0812">Transmembrane</keyword>
<evidence type="ECO:0000313" key="2">
    <source>
        <dbReference type="EMBL" id="KAF2210910.1"/>
    </source>
</evidence>
<dbReference type="EMBL" id="ML992679">
    <property type="protein sequence ID" value="KAF2210910.1"/>
    <property type="molecule type" value="Genomic_DNA"/>
</dbReference>
<protein>
    <submittedName>
        <fullName evidence="2">Uncharacterized protein</fullName>
    </submittedName>
</protein>
<evidence type="ECO:0000256" key="1">
    <source>
        <dbReference type="SAM" id="Phobius"/>
    </source>
</evidence>